<proteinExistence type="predicted"/>
<dbReference type="Pfam" id="PF18593">
    <property type="entry name" value="CdiI_2"/>
    <property type="match status" value="1"/>
</dbReference>
<evidence type="ECO:0000313" key="2">
    <source>
        <dbReference type="EMBL" id="GAA4737059.1"/>
    </source>
</evidence>
<protein>
    <recommendedName>
        <fullName evidence="1">CdiI immunity protein domain-containing protein</fullName>
    </recommendedName>
</protein>
<sequence length="96" mass="10602">MIMSRSALSTFVGVYLDEDIFENYANEFEAVDDFAGKNPELASKLPAEILSVLGTHDDEASLEALLQEFGIGIDTDGLTYREWLTQIADRVRAATV</sequence>
<evidence type="ECO:0000313" key="3">
    <source>
        <dbReference type="Proteomes" id="UP001499882"/>
    </source>
</evidence>
<dbReference type="Proteomes" id="UP001499882">
    <property type="component" value="Unassembled WGS sequence"/>
</dbReference>
<comment type="caution">
    <text evidence="2">The sequence shown here is derived from an EMBL/GenBank/DDBJ whole genome shotgun (WGS) entry which is preliminary data.</text>
</comment>
<gene>
    <name evidence="2" type="ORF">GCM10023350_21260</name>
</gene>
<dbReference type="InterPro" id="IPR041129">
    <property type="entry name" value="CdiI_2"/>
</dbReference>
<feature type="domain" description="CdiI immunity protein" evidence="1">
    <location>
        <begin position="7"/>
        <end position="91"/>
    </location>
</feature>
<reference evidence="3" key="1">
    <citation type="journal article" date="2019" name="Int. J. Syst. Evol. Microbiol.">
        <title>The Global Catalogue of Microorganisms (GCM) 10K type strain sequencing project: providing services to taxonomists for standard genome sequencing and annotation.</title>
        <authorList>
            <consortium name="The Broad Institute Genomics Platform"/>
            <consortium name="The Broad Institute Genome Sequencing Center for Infectious Disease"/>
            <person name="Wu L."/>
            <person name="Ma J."/>
        </authorList>
    </citation>
    <scope>NUCLEOTIDE SEQUENCE [LARGE SCALE GENOMIC DNA]</scope>
    <source>
        <strain evidence="3">JCM 18532</strain>
    </source>
</reference>
<accession>A0ABP8YQL5</accession>
<dbReference type="EMBL" id="BAABKN010000014">
    <property type="protein sequence ID" value="GAA4737059.1"/>
    <property type="molecule type" value="Genomic_DNA"/>
</dbReference>
<evidence type="ECO:0000259" key="1">
    <source>
        <dbReference type="Pfam" id="PF18593"/>
    </source>
</evidence>
<organism evidence="2 3">
    <name type="scientific">Nocardioides endophyticus</name>
    <dbReference type="NCBI Taxonomy" id="1353775"/>
    <lineage>
        <taxon>Bacteria</taxon>
        <taxon>Bacillati</taxon>
        <taxon>Actinomycetota</taxon>
        <taxon>Actinomycetes</taxon>
        <taxon>Propionibacteriales</taxon>
        <taxon>Nocardioidaceae</taxon>
        <taxon>Nocardioides</taxon>
    </lineage>
</organism>
<name>A0ABP8YQL5_9ACTN</name>
<keyword evidence="3" id="KW-1185">Reference proteome</keyword>